<evidence type="ECO:0000256" key="1">
    <source>
        <dbReference type="ARBA" id="ARBA00005964"/>
    </source>
</evidence>
<dbReference type="InterPro" id="IPR002018">
    <property type="entry name" value="CarbesteraseB"/>
</dbReference>
<dbReference type="EC" id="3.1.1.-" evidence="3"/>
<evidence type="ECO:0000256" key="3">
    <source>
        <dbReference type="RuleBase" id="RU361235"/>
    </source>
</evidence>
<accession>F5XGX7</accession>
<reference evidence="5 6" key="1">
    <citation type="submission" date="2011-05" db="EMBL/GenBank/DDBJ databases">
        <title>Whole genome sequence of Microlunatus phosphovorus NM-1.</title>
        <authorList>
            <person name="Hosoyama A."/>
            <person name="Sasaki K."/>
            <person name="Harada T."/>
            <person name="Igarashi R."/>
            <person name="Kawakoshi A."/>
            <person name="Sasagawa M."/>
            <person name="Fukada J."/>
            <person name="Nakamura S."/>
            <person name="Katano Y."/>
            <person name="Hanada S."/>
            <person name="Kamagata Y."/>
            <person name="Nakamura N."/>
            <person name="Yamazaki S."/>
            <person name="Fujita N."/>
        </authorList>
    </citation>
    <scope>NUCLEOTIDE SEQUENCE [LARGE SCALE GENOMIC DNA]</scope>
    <source>
        <strain evidence="6">ATCC 700054 / DSM 10555 / JCM 9379 / NBRC 101784 / NCIMB 13414 / VKM Ac-1990 / NM-1</strain>
    </source>
</reference>
<dbReference type="HOGENOM" id="CLU_006586_16_0_11"/>
<comment type="similarity">
    <text evidence="1 3">Belongs to the type-B carboxylesterase/lipase family.</text>
</comment>
<dbReference type="InterPro" id="IPR050309">
    <property type="entry name" value="Type-B_Carboxylest/Lipase"/>
</dbReference>
<dbReference type="PROSITE" id="PS00122">
    <property type="entry name" value="CARBOXYLESTERASE_B_1"/>
    <property type="match status" value="1"/>
</dbReference>
<dbReference type="SUPFAM" id="SSF53474">
    <property type="entry name" value="alpha/beta-Hydrolases"/>
    <property type="match status" value="1"/>
</dbReference>
<dbReference type="KEGG" id="mph:MLP_25950"/>
<name>F5XGX7_MICPN</name>
<dbReference type="PANTHER" id="PTHR11559">
    <property type="entry name" value="CARBOXYLESTERASE"/>
    <property type="match status" value="1"/>
</dbReference>
<organism evidence="5 6">
    <name type="scientific">Microlunatus phosphovorus (strain ATCC 700054 / DSM 10555 / JCM 9379 / NBRC 101784 / NCIMB 13414 / VKM Ac-1990 / NM-1)</name>
    <dbReference type="NCBI Taxonomy" id="1032480"/>
    <lineage>
        <taxon>Bacteria</taxon>
        <taxon>Bacillati</taxon>
        <taxon>Actinomycetota</taxon>
        <taxon>Actinomycetes</taxon>
        <taxon>Propionibacteriales</taxon>
        <taxon>Propionibacteriaceae</taxon>
        <taxon>Microlunatus</taxon>
    </lineage>
</organism>
<protein>
    <recommendedName>
        <fullName evidence="3">Carboxylic ester hydrolase</fullName>
        <ecNumber evidence="3">3.1.1.-</ecNumber>
    </recommendedName>
</protein>
<sequence length="517" mass="55149">MCCQGARDEVAEAPGTISQVSDEPSVRCAQGEARGVWRDTHGHPHPRSAAFLGLPFAEPPIGAHRFGAPVPAGPWQGVRDATSYGPTPQRRDFGLVTAIPEPSIPGDSTLNVNVFTPAPGQPSARLPVLVWIHGGGFEAGSPASPWYDGRAFNRDGVVTVTLSYRLGFDGFGWIPDAPHNRGLLDQIEALRWVRRNITEFGGDPDNVCIAGQSAGGGSVWALLVTEQARGLFGAAISQSGPLEVQSTETAAAHGRALAELAGVPWTKAGLAALSEDQILDLQARIGHRPPPRNLADALQGIAQGGIEGTLAYQPYLDGDLIPHHITAALAAGTSSDIPLIAGATSHEFTALGQQYAPLLADHDLKPLLRTSPYGSLVETVAAGCGELPGGPAALVGQTLTELVFRVPLVRWAELRGSAPTWLYDFRLRHPETGLASHCAELPYVWDLLDAPRVGQTCGVDPPQELADLMHRSWVSFVHDHQAPWPAWRPERLAAIADRVPSLGPAYQLEYDIMRLLP</sequence>
<dbReference type="eggNOG" id="COG2272">
    <property type="taxonomic scope" value="Bacteria"/>
</dbReference>
<dbReference type="Pfam" id="PF00135">
    <property type="entry name" value="COesterase"/>
    <property type="match status" value="1"/>
</dbReference>
<keyword evidence="6" id="KW-1185">Reference proteome</keyword>
<dbReference type="EMBL" id="AP012204">
    <property type="protein sequence ID" value="BAK35609.1"/>
    <property type="molecule type" value="Genomic_DNA"/>
</dbReference>
<keyword evidence="2 3" id="KW-0378">Hydrolase</keyword>
<dbReference type="Gene3D" id="3.40.50.1820">
    <property type="entry name" value="alpha/beta hydrolase"/>
    <property type="match status" value="1"/>
</dbReference>
<dbReference type="GO" id="GO:0016787">
    <property type="term" value="F:hydrolase activity"/>
    <property type="evidence" value="ECO:0007669"/>
    <property type="project" value="UniProtKB-KW"/>
</dbReference>
<feature type="domain" description="Carboxylesterase type B" evidence="4">
    <location>
        <begin position="23"/>
        <end position="352"/>
    </location>
</feature>
<dbReference type="STRING" id="1032480.MLP_25950"/>
<dbReference type="Proteomes" id="UP000007947">
    <property type="component" value="Chromosome"/>
</dbReference>
<evidence type="ECO:0000313" key="6">
    <source>
        <dbReference type="Proteomes" id="UP000007947"/>
    </source>
</evidence>
<dbReference type="InterPro" id="IPR019826">
    <property type="entry name" value="Carboxylesterase_B_AS"/>
</dbReference>
<dbReference type="InterPro" id="IPR029058">
    <property type="entry name" value="AB_hydrolase_fold"/>
</dbReference>
<dbReference type="ESTHER" id="micpn-f5xgx7">
    <property type="family name" value="Carb_B_Bacteria"/>
</dbReference>
<evidence type="ECO:0000259" key="4">
    <source>
        <dbReference type="Pfam" id="PF00135"/>
    </source>
</evidence>
<evidence type="ECO:0000313" key="5">
    <source>
        <dbReference type="EMBL" id="BAK35609.1"/>
    </source>
</evidence>
<gene>
    <name evidence="5" type="ordered locus">MLP_25950</name>
</gene>
<dbReference type="AlphaFoldDB" id="F5XGX7"/>
<proteinExistence type="inferred from homology"/>
<evidence type="ECO:0000256" key="2">
    <source>
        <dbReference type="ARBA" id="ARBA00022801"/>
    </source>
</evidence>